<name>A0A6L8VEH7_9RHOB</name>
<proteinExistence type="predicted"/>
<keyword evidence="2" id="KW-1133">Transmembrane helix</keyword>
<sequence length="99" mass="10838">MPARSTPLFLARRSYRRRRVMDAARMLPVVGGFLVALPILWRPAETPGGETASGVVYLFTVWALLIIAAAVLARRLSPALDDGTSETPEHLRGPGAERR</sequence>
<protein>
    <submittedName>
        <fullName evidence="3">Uncharacterized protein</fullName>
    </submittedName>
</protein>
<dbReference type="Proteomes" id="UP000477083">
    <property type="component" value="Unassembled WGS sequence"/>
</dbReference>
<dbReference type="OrthoDB" id="7871801at2"/>
<evidence type="ECO:0000313" key="4">
    <source>
        <dbReference type="Proteomes" id="UP000477083"/>
    </source>
</evidence>
<evidence type="ECO:0000313" key="3">
    <source>
        <dbReference type="EMBL" id="MZQ88106.1"/>
    </source>
</evidence>
<dbReference type="RefSeq" id="WP_161343386.1">
    <property type="nucleotide sequence ID" value="NZ_BMGW01000002.1"/>
</dbReference>
<evidence type="ECO:0000256" key="1">
    <source>
        <dbReference type="SAM" id="MobiDB-lite"/>
    </source>
</evidence>
<reference evidence="3 4" key="1">
    <citation type="submission" date="2020-01" db="EMBL/GenBank/DDBJ databases">
        <title>Frigidibacter albus SP32T (=CGMCC 1.13995T).</title>
        <authorList>
            <person name="Liao X."/>
        </authorList>
    </citation>
    <scope>NUCLEOTIDE SEQUENCE [LARGE SCALE GENOMIC DNA]</scope>
    <source>
        <strain evidence="3 4">SP32</strain>
    </source>
</reference>
<keyword evidence="2" id="KW-0812">Transmembrane</keyword>
<feature type="compositionally biased region" description="Basic and acidic residues" evidence="1">
    <location>
        <begin position="87"/>
        <end position="99"/>
    </location>
</feature>
<organism evidence="3 4">
    <name type="scientific">Frigidibacter albus</name>
    <dbReference type="NCBI Taxonomy" id="1465486"/>
    <lineage>
        <taxon>Bacteria</taxon>
        <taxon>Pseudomonadati</taxon>
        <taxon>Pseudomonadota</taxon>
        <taxon>Alphaproteobacteria</taxon>
        <taxon>Rhodobacterales</taxon>
        <taxon>Paracoccaceae</taxon>
        <taxon>Frigidibacter</taxon>
    </lineage>
</organism>
<gene>
    <name evidence="3" type="ORF">GS660_03215</name>
</gene>
<evidence type="ECO:0000256" key="2">
    <source>
        <dbReference type="SAM" id="Phobius"/>
    </source>
</evidence>
<feature type="transmembrane region" description="Helical" evidence="2">
    <location>
        <begin position="20"/>
        <end position="41"/>
    </location>
</feature>
<comment type="caution">
    <text evidence="3">The sequence shown here is derived from an EMBL/GenBank/DDBJ whole genome shotgun (WGS) entry which is preliminary data.</text>
</comment>
<keyword evidence="2" id="KW-0472">Membrane</keyword>
<keyword evidence="4" id="KW-1185">Reference proteome</keyword>
<dbReference type="AlphaFoldDB" id="A0A6L8VEH7"/>
<accession>A0A6L8VEH7</accession>
<dbReference type="EMBL" id="WWNR01000002">
    <property type="protein sequence ID" value="MZQ88106.1"/>
    <property type="molecule type" value="Genomic_DNA"/>
</dbReference>
<feature type="region of interest" description="Disordered" evidence="1">
    <location>
        <begin position="80"/>
        <end position="99"/>
    </location>
</feature>
<feature type="transmembrane region" description="Helical" evidence="2">
    <location>
        <begin position="53"/>
        <end position="73"/>
    </location>
</feature>